<dbReference type="EMBL" id="KV017183">
    <property type="protein sequence ID" value="KZV18894.1"/>
    <property type="molecule type" value="Genomic_DNA"/>
</dbReference>
<sequence length="289" mass="32991">MKSQSSQLHCSAYVDQLRSRTLFSASRTYISLEYLTRHALFRSACDILFSFLYSNQTTKLSDQLTHPGRMVHEYEEGACLTVGVLSFSLEISLTSYPIVAMIPNRDSNSLRSDITFTVHLTNQIKRRNISSLMYENLLGGHSSQYSRPYRSDQIVDRSYDEVTVIGMNRMFIRWTGPAPVGRRPLPLHNTSRPPPLRRRAVPPAAACRDRTCFDHLVEELPSMVNSSALLVQTDEGAVHPVVDLIRRSTAAYLFKCRFPCETGRSQEPRRQQGNDSNILCMDYRIVLMY</sequence>
<keyword evidence="2" id="KW-1185">Reference proteome</keyword>
<accession>A0A2Z7AI22</accession>
<organism evidence="1 2">
    <name type="scientific">Dorcoceras hygrometricum</name>
    <dbReference type="NCBI Taxonomy" id="472368"/>
    <lineage>
        <taxon>Eukaryota</taxon>
        <taxon>Viridiplantae</taxon>
        <taxon>Streptophyta</taxon>
        <taxon>Embryophyta</taxon>
        <taxon>Tracheophyta</taxon>
        <taxon>Spermatophyta</taxon>
        <taxon>Magnoliopsida</taxon>
        <taxon>eudicotyledons</taxon>
        <taxon>Gunneridae</taxon>
        <taxon>Pentapetalae</taxon>
        <taxon>asterids</taxon>
        <taxon>lamiids</taxon>
        <taxon>Lamiales</taxon>
        <taxon>Gesneriaceae</taxon>
        <taxon>Didymocarpoideae</taxon>
        <taxon>Trichosporeae</taxon>
        <taxon>Loxocarpinae</taxon>
        <taxon>Dorcoceras</taxon>
    </lineage>
</organism>
<proteinExistence type="predicted"/>
<dbReference type="OrthoDB" id="408743at2759"/>
<evidence type="ECO:0000313" key="1">
    <source>
        <dbReference type="EMBL" id="KZV18894.1"/>
    </source>
</evidence>
<name>A0A2Z7AI22_9LAMI</name>
<gene>
    <name evidence="1" type="ORF">F511_23327</name>
</gene>
<dbReference type="Proteomes" id="UP000250235">
    <property type="component" value="Unassembled WGS sequence"/>
</dbReference>
<evidence type="ECO:0000313" key="2">
    <source>
        <dbReference type="Proteomes" id="UP000250235"/>
    </source>
</evidence>
<protein>
    <submittedName>
        <fullName evidence="1">Uncharacterized protein</fullName>
    </submittedName>
</protein>
<dbReference type="AlphaFoldDB" id="A0A2Z7AI22"/>
<reference evidence="1 2" key="1">
    <citation type="journal article" date="2015" name="Proc. Natl. Acad. Sci. U.S.A.">
        <title>The resurrection genome of Boea hygrometrica: A blueprint for survival of dehydration.</title>
        <authorList>
            <person name="Xiao L."/>
            <person name="Yang G."/>
            <person name="Zhang L."/>
            <person name="Yang X."/>
            <person name="Zhao S."/>
            <person name="Ji Z."/>
            <person name="Zhou Q."/>
            <person name="Hu M."/>
            <person name="Wang Y."/>
            <person name="Chen M."/>
            <person name="Xu Y."/>
            <person name="Jin H."/>
            <person name="Xiao X."/>
            <person name="Hu G."/>
            <person name="Bao F."/>
            <person name="Hu Y."/>
            <person name="Wan P."/>
            <person name="Li L."/>
            <person name="Deng X."/>
            <person name="Kuang T."/>
            <person name="Xiang C."/>
            <person name="Zhu J.K."/>
            <person name="Oliver M.J."/>
            <person name="He Y."/>
        </authorList>
    </citation>
    <scope>NUCLEOTIDE SEQUENCE [LARGE SCALE GENOMIC DNA]</scope>
    <source>
        <strain evidence="2">cv. XS01</strain>
    </source>
</reference>